<organism evidence="9 10">
    <name type="scientific">Aspergillus avenaceus</name>
    <dbReference type="NCBI Taxonomy" id="36643"/>
    <lineage>
        <taxon>Eukaryota</taxon>
        <taxon>Fungi</taxon>
        <taxon>Dikarya</taxon>
        <taxon>Ascomycota</taxon>
        <taxon>Pezizomycotina</taxon>
        <taxon>Eurotiomycetes</taxon>
        <taxon>Eurotiomycetidae</taxon>
        <taxon>Eurotiales</taxon>
        <taxon>Aspergillaceae</taxon>
        <taxon>Aspergillus</taxon>
        <taxon>Aspergillus subgen. Circumdati</taxon>
    </lineage>
</organism>
<feature type="region of interest" description="Disordered" evidence="7">
    <location>
        <begin position="24"/>
        <end position="60"/>
    </location>
</feature>
<dbReference type="Proteomes" id="UP000325780">
    <property type="component" value="Unassembled WGS sequence"/>
</dbReference>
<evidence type="ECO:0000256" key="4">
    <source>
        <dbReference type="ARBA" id="ARBA00022679"/>
    </source>
</evidence>
<dbReference type="OrthoDB" id="407432at2759"/>
<evidence type="ECO:0000256" key="2">
    <source>
        <dbReference type="ARBA" id="ARBA00001946"/>
    </source>
</evidence>
<gene>
    <name evidence="9" type="ORF">BDV25DRAFT_134131</name>
</gene>
<comment type="cofactor">
    <cofactor evidence="2">
        <name>Mg(2+)</name>
        <dbReference type="ChEBI" id="CHEBI:18420"/>
    </cofactor>
</comment>
<proteinExistence type="inferred from homology"/>
<feature type="domain" description="PAP-associated" evidence="8">
    <location>
        <begin position="374"/>
        <end position="446"/>
    </location>
</feature>
<dbReference type="Pfam" id="PF03828">
    <property type="entry name" value="PAP_assoc"/>
    <property type="match status" value="1"/>
</dbReference>
<evidence type="ECO:0000256" key="7">
    <source>
        <dbReference type="SAM" id="MobiDB-lite"/>
    </source>
</evidence>
<evidence type="ECO:0000256" key="1">
    <source>
        <dbReference type="ARBA" id="ARBA00001936"/>
    </source>
</evidence>
<evidence type="ECO:0000259" key="8">
    <source>
        <dbReference type="Pfam" id="PF03828"/>
    </source>
</evidence>
<accession>A0A5N6TFG2</accession>
<dbReference type="GO" id="GO:0046872">
    <property type="term" value="F:metal ion binding"/>
    <property type="evidence" value="ECO:0007669"/>
    <property type="project" value="UniProtKB-KW"/>
</dbReference>
<feature type="compositionally biased region" description="Polar residues" evidence="7">
    <location>
        <begin position="41"/>
        <end position="54"/>
    </location>
</feature>
<evidence type="ECO:0000256" key="3">
    <source>
        <dbReference type="ARBA" id="ARBA00008593"/>
    </source>
</evidence>
<dbReference type="PANTHER" id="PTHR12271:SF40">
    <property type="entry name" value="POLY(A) RNA POLYMERASE GLD2"/>
    <property type="match status" value="1"/>
</dbReference>
<keyword evidence="5" id="KW-0479">Metal-binding</keyword>
<name>A0A5N6TFG2_ASPAV</name>
<dbReference type="GO" id="GO:0050265">
    <property type="term" value="F:RNA uridylyltransferase activity"/>
    <property type="evidence" value="ECO:0007669"/>
    <property type="project" value="TreeGrafter"/>
</dbReference>
<protein>
    <recommendedName>
        <fullName evidence="8">PAP-associated domain-containing protein</fullName>
    </recommendedName>
</protein>
<evidence type="ECO:0000256" key="5">
    <source>
        <dbReference type="ARBA" id="ARBA00022723"/>
    </source>
</evidence>
<sequence>MSSNKDSMLPRTCEMLSHASNQLLPQQQKSSPANHRDCSTPHANITARSPLQRSESFHSDKPFTISCGRDYSYSHAPRTRFGDQQSDPYRQTQIQTNYLDSLAVRVPPFSSFTDELRSKVRLRILLTGLARGALDQYAKQHGYSSVGKAIDLKCYGSLRNGFILPDAHLDLVMATHATAFPKELETECPRILRRAFLDAGLGARLAQDPRAPTINIYETPSKELLEALKLEHNEHLSHHTHTTNLSIPTPGGARCEIIFCGRLVLYNTELLRCYALCDERVRLVGVFVKMWAKARKISNPYQGTLCSYGYILMVIHYLTNVANPPLVPNLQLLHHVPTGPDDTNSVEHTPFFNNETKLRGLALNNVKFGNRQTVGDLLRGFFAYYGSCGRAIPLGSFNWARDVVSIRTQGGILTKRAKCWNIPKTDESGHSLQFLMAIEDPIEHHNVGRTVTQRGLQAIKAEFTRAQEIIRKVQEIPGVGWEWRTKNGTQDFGTSYRVALDSRQFHGPDAIHMRDPTARAHLDLREPTTEIDPLPFSKKSLC</sequence>
<dbReference type="SUPFAM" id="SSF81301">
    <property type="entry name" value="Nucleotidyltransferase"/>
    <property type="match status" value="1"/>
</dbReference>
<comment type="cofactor">
    <cofactor evidence="1">
        <name>Mn(2+)</name>
        <dbReference type="ChEBI" id="CHEBI:29035"/>
    </cofactor>
</comment>
<dbReference type="SUPFAM" id="SSF81631">
    <property type="entry name" value="PAP/OAS1 substrate-binding domain"/>
    <property type="match status" value="1"/>
</dbReference>
<dbReference type="InterPro" id="IPR043519">
    <property type="entry name" value="NT_sf"/>
</dbReference>
<dbReference type="GO" id="GO:0031123">
    <property type="term" value="P:RNA 3'-end processing"/>
    <property type="evidence" value="ECO:0007669"/>
    <property type="project" value="TreeGrafter"/>
</dbReference>
<evidence type="ECO:0000256" key="6">
    <source>
        <dbReference type="ARBA" id="ARBA00022842"/>
    </source>
</evidence>
<comment type="similarity">
    <text evidence="3">Belongs to the DNA polymerase type-B-like family.</text>
</comment>
<feature type="compositionally biased region" description="Polar residues" evidence="7">
    <location>
        <begin position="24"/>
        <end position="33"/>
    </location>
</feature>
<reference evidence="9 10" key="1">
    <citation type="submission" date="2019-04" db="EMBL/GenBank/DDBJ databases">
        <title>Friends and foes A comparative genomics study of 23 Aspergillus species from section Flavi.</title>
        <authorList>
            <consortium name="DOE Joint Genome Institute"/>
            <person name="Kjaerbolling I."/>
            <person name="Vesth T."/>
            <person name="Frisvad J.C."/>
            <person name="Nybo J.L."/>
            <person name="Theobald S."/>
            <person name="Kildgaard S."/>
            <person name="Isbrandt T."/>
            <person name="Kuo A."/>
            <person name="Sato A."/>
            <person name="Lyhne E.K."/>
            <person name="Kogle M.E."/>
            <person name="Wiebenga A."/>
            <person name="Kun R.S."/>
            <person name="Lubbers R.J."/>
            <person name="Makela M.R."/>
            <person name="Barry K."/>
            <person name="Chovatia M."/>
            <person name="Clum A."/>
            <person name="Daum C."/>
            <person name="Haridas S."/>
            <person name="He G."/>
            <person name="LaButti K."/>
            <person name="Lipzen A."/>
            <person name="Mondo S."/>
            <person name="Riley R."/>
            <person name="Salamov A."/>
            <person name="Simmons B.A."/>
            <person name="Magnuson J.K."/>
            <person name="Henrissat B."/>
            <person name="Mortensen U.H."/>
            <person name="Larsen T.O."/>
            <person name="Devries R.P."/>
            <person name="Grigoriev I.V."/>
            <person name="Machida M."/>
            <person name="Baker S.E."/>
            <person name="Andersen M.R."/>
        </authorList>
    </citation>
    <scope>NUCLEOTIDE SEQUENCE [LARGE SCALE GENOMIC DNA]</scope>
    <source>
        <strain evidence="9 10">IBT 18842</strain>
    </source>
</reference>
<evidence type="ECO:0000313" key="9">
    <source>
        <dbReference type="EMBL" id="KAE8145047.1"/>
    </source>
</evidence>
<keyword evidence="10" id="KW-1185">Reference proteome</keyword>
<dbReference type="AlphaFoldDB" id="A0A5N6TFG2"/>
<evidence type="ECO:0000313" key="10">
    <source>
        <dbReference type="Proteomes" id="UP000325780"/>
    </source>
</evidence>
<dbReference type="InterPro" id="IPR002058">
    <property type="entry name" value="PAP_assoc"/>
</dbReference>
<keyword evidence="4" id="KW-0808">Transferase</keyword>
<dbReference type="PANTHER" id="PTHR12271">
    <property type="entry name" value="POLY A POLYMERASE CID PAP -RELATED"/>
    <property type="match status" value="1"/>
</dbReference>
<keyword evidence="6" id="KW-0460">Magnesium</keyword>
<dbReference type="Gene3D" id="1.10.1410.10">
    <property type="match status" value="1"/>
</dbReference>
<dbReference type="EMBL" id="ML742395">
    <property type="protein sequence ID" value="KAE8145047.1"/>
    <property type="molecule type" value="Genomic_DNA"/>
</dbReference>